<comment type="similarity">
    <text evidence="2 7">Belongs to the cytochrome P450 family.</text>
</comment>
<keyword evidence="7" id="KW-0503">Monooxygenase</keyword>
<evidence type="ECO:0000256" key="3">
    <source>
        <dbReference type="ARBA" id="ARBA00022723"/>
    </source>
</evidence>
<keyword evidence="8" id="KW-1133">Transmembrane helix</keyword>
<keyword evidence="4 7" id="KW-0560">Oxidoreductase</keyword>
<keyword evidence="8" id="KW-0472">Membrane</keyword>
<dbReference type="EMBL" id="CP055899">
    <property type="protein sequence ID" value="QKX55481.1"/>
    <property type="molecule type" value="Genomic_DNA"/>
</dbReference>
<dbReference type="PRINTS" id="PR00465">
    <property type="entry name" value="EP450IV"/>
</dbReference>
<dbReference type="Proteomes" id="UP000509510">
    <property type="component" value="Chromosome II"/>
</dbReference>
<gene>
    <name evidence="9" type="ORF">TRUGW13939_02574</name>
</gene>
<dbReference type="Pfam" id="PF00067">
    <property type="entry name" value="p450"/>
    <property type="match status" value="1"/>
</dbReference>
<keyword evidence="10" id="KW-1185">Reference proteome</keyword>
<dbReference type="Gene3D" id="1.10.630.10">
    <property type="entry name" value="Cytochrome P450"/>
    <property type="match status" value="1"/>
</dbReference>
<dbReference type="CDD" id="cd11070">
    <property type="entry name" value="CYP56-like"/>
    <property type="match status" value="1"/>
</dbReference>
<accession>A0A7H8QPT3</accession>
<dbReference type="PANTHER" id="PTHR24305:SF223">
    <property type="entry name" value="CYTOCHROME P450-DIT2"/>
    <property type="match status" value="1"/>
</dbReference>
<dbReference type="PROSITE" id="PS00086">
    <property type="entry name" value="CYTOCHROME_P450"/>
    <property type="match status" value="1"/>
</dbReference>
<dbReference type="PRINTS" id="PR00385">
    <property type="entry name" value="P450"/>
</dbReference>
<name>A0A7H8QPT3_TALRU</name>
<dbReference type="SUPFAM" id="SSF48264">
    <property type="entry name" value="Cytochrome P450"/>
    <property type="match status" value="1"/>
</dbReference>
<protein>
    <recommendedName>
        <fullName evidence="11">Cytochrome P450</fullName>
    </recommendedName>
</protein>
<feature type="transmembrane region" description="Helical" evidence="8">
    <location>
        <begin position="12"/>
        <end position="31"/>
    </location>
</feature>
<organism evidence="9 10">
    <name type="scientific">Talaromyces rugulosus</name>
    <name type="common">Penicillium rugulosum</name>
    <dbReference type="NCBI Taxonomy" id="121627"/>
    <lineage>
        <taxon>Eukaryota</taxon>
        <taxon>Fungi</taxon>
        <taxon>Dikarya</taxon>
        <taxon>Ascomycota</taxon>
        <taxon>Pezizomycotina</taxon>
        <taxon>Eurotiomycetes</taxon>
        <taxon>Eurotiomycetidae</taxon>
        <taxon>Eurotiales</taxon>
        <taxon>Trichocomaceae</taxon>
        <taxon>Talaromyces</taxon>
        <taxon>Talaromyces sect. Islandici</taxon>
    </lineage>
</organism>
<dbReference type="KEGG" id="trg:TRUGW13939_02574"/>
<evidence type="ECO:0000313" key="10">
    <source>
        <dbReference type="Proteomes" id="UP000509510"/>
    </source>
</evidence>
<dbReference type="InterPro" id="IPR001128">
    <property type="entry name" value="Cyt_P450"/>
</dbReference>
<keyword evidence="3 6" id="KW-0479">Metal-binding</keyword>
<dbReference type="PANTHER" id="PTHR24305">
    <property type="entry name" value="CYTOCHROME P450"/>
    <property type="match status" value="1"/>
</dbReference>
<keyword evidence="5 6" id="KW-0408">Iron</keyword>
<dbReference type="GeneID" id="55990082"/>
<dbReference type="AlphaFoldDB" id="A0A7H8QPT3"/>
<dbReference type="InterPro" id="IPR017972">
    <property type="entry name" value="Cyt_P450_CS"/>
</dbReference>
<proteinExistence type="inferred from homology"/>
<evidence type="ECO:0000256" key="5">
    <source>
        <dbReference type="ARBA" id="ARBA00023004"/>
    </source>
</evidence>
<evidence type="ECO:0000256" key="4">
    <source>
        <dbReference type="ARBA" id="ARBA00023002"/>
    </source>
</evidence>
<dbReference type="RefSeq" id="XP_035341660.1">
    <property type="nucleotide sequence ID" value="XM_035485767.1"/>
</dbReference>
<dbReference type="OrthoDB" id="1470350at2759"/>
<evidence type="ECO:0000256" key="7">
    <source>
        <dbReference type="RuleBase" id="RU000461"/>
    </source>
</evidence>
<dbReference type="InterPro" id="IPR002403">
    <property type="entry name" value="Cyt_P450_E_grp-IV"/>
</dbReference>
<dbReference type="InterPro" id="IPR050121">
    <property type="entry name" value="Cytochrome_P450_monoxygenase"/>
</dbReference>
<dbReference type="GO" id="GO:0004497">
    <property type="term" value="F:monooxygenase activity"/>
    <property type="evidence" value="ECO:0007669"/>
    <property type="project" value="UniProtKB-KW"/>
</dbReference>
<dbReference type="GO" id="GO:0016705">
    <property type="term" value="F:oxidoreductase activity, acting on paired donors, with incorporation or reduction of molecular oxygen"/>
    <property type="evidence" value="ECO:0007669"/>
    <property type="project" value="InterPro"/>
</dbReference>
<keyword evidence="6 7" id="KW-0349">Heme</keyword>
<evidence type="ECO:0000256" key="6">
    <source>
        <dbReference type="PIRSR" id="PIRSR602403-1"/>
    </source>
</evidence>
<reference evidence="10" key="1">
    <citation type="submission" date="2020-06" db="EMBL/GenBank/DDBJ databases">
        <title>A chromosome-scale genome assembly of Talaromyces rugulosus W13939.</title>
        <authorList>
            <person name="Wang B."/>
            <person name="Guo L."/>
            <person name="Ye K."/>
            <person name="Wang L."/>
        </authorList>
    </citation>
    <scope>NUCLEOTIDE SEQUENCE [LARGE SCALE GENOMIC DNA]</scope>
    <source>
        <strain evidence="10">W13939</strain>
    </source>
</reference>
<feature type="binding site" description="axial binding residue" evidence="6">
    <location>
        <position position="448"/>
    </location>
    <ligand>
        <name>heme</name>
        <dbReference type="ChEBI" id="CHEBI:30413"/>
    </ligand>
    <ligandPart>
        <name>Fe</name>
        <dbReference type="ChEBI" id="CHEBI:18248"/>
    </ligandPart>
</feature>
<evidence type="ECO:0008006" key="11">
    <source>
        <dbReference type="Google" id="ProtNLM"/>
    </source>
</evidence>
<keyword evidence="8" id="KW-0812">Transmembrane</keyword>
<evidence type="ECO:0000313" key="9">
    <source>
        <dbReference type="EMBL" id="QKX55481.1"/>
    </source>
</evidence>
<evidence type="ECO:0000256" key="8">
    <source>
        <dbReference type="SAM" id="Phobius"/>
    </source>
</evidence>
<dbReference type="GO" id="GO:0020037">
    <property type="term" value="F:heme binding"/>
    <property type="evidence" value="ECO:0007669"/>
    <property type="project" value="InterPro"/>
</dbReference>
<dbReference type="GO" id="GO:0005506">
    <property type="term" value="F:iron ion binding"/>
    <property type="evidence" value="ECO:0007669"/>
    <property type="project" value="InterPro"/>
</dbReference>
<sequence>MPVFTDAVSTSVKVLSGLLAIACITLCWLFYPPIYPRNIPTIPFWVTLLPFFYDVDQEETFKRYIRKPLLKHGAVKFFFGGQWNILVQRSTYLAEIFKNEEVYQKSGNDKKLPHSVIAEYLGDNIISSRGNDYRTYRTVIKPGLQENFDPEPIIQNAQKLYSLLRQLRTDGKSAEPNIQDVLQRYSITNILTCLLNSDLSLLDDNNADLNKLQRQVKKEIFKPIFLSFPFLDRLGWLFPSRQRSRETIHAFAQELQRVVCAGHEEDSYWMASEKLGSRLFAARESGIMTHKQFRDNLNVVFVAGQENPQLAMLSALYLLGKYPDVQAKLRYEVDMCLDGDLSPVVLGKLPFLSSVIYESLRLFPPISQLVNRRVDRPVNLGDKIYIPRDTYVGYNSYATNRDPSVWGLTADEFMPERWGTNNEDILKRFRRAKARAEFISFHGGSRACLGERFALLEMRITLFILVKNCTWTLDPHWPDRMTPAGPLYPRELRLVFDHRQG</sequence>
<dbReference type="InterPro" id="IPR036396">
    <property type="entry name" value="Cyt_P450_sf"/>
</dbReference>
<evidence type="ECO:0000256" key="1">
    <source>
        <dbReference type="ARBA" id="ARBA00001971"/>
    </source>
</evidence>
<evidence type="ECO:0000256" key="2">
    <source>
        <dbReference type="ARBA" id="ARBA00010617"/>
    </source>
</evidence>
<comment type="cofactor">
    <cofactor evidence="1 6">
        <name>heme</name>
        <dbReference type="ChEBI" id="CHEBI:30413"/>
    </cofactor>
</comment>